<dbReference type="AlphaFoldDB" id="A0A319CQT2"/>
<accession>A0A319CQT2</accession>
<protein>
    <submittedName>
        <fullName evidence="1">Uncharacterized protein</fullName>
    </submittedName>
</protein>
<keyword evidence="2" id="KW-1185">Reference proteome</keyword>
<evidence type="ECO:0000313" key="2">
    <source>
        <dbReference type="Proteomes" id="UP000247810"/>
    </source>
</evidence>
<organism evidence="1 2">
    <name type="scientific">Aspergillus ellipticus CBS 707.79</name>
    <dbReference type="NCBI Taxonomy" id="1448320"/>
    <lineage>
        <taxon>Eukaryota</taxon>
        <taxon>Fungi</taxon>
        <taxon>Dikarya</taxon>
        <taxon>Ascomycota</taxon>
        <taxon>Pezizomycotina</taxon>
        <taxon>Eurotiomycetes</taxon>
        <taxon>Eurotiomycetidae</taxon>
        <taxon>Eurotiales</taxon>
        <taxon>Aspergillaceae</taxon>
        <taxon>Aspergillus</taxon>
        <taxon>Aspergillus subgen. Circumdati</taxon>
    </lineage>
</organism>
<dbReference type="VEuPathDB" id="FungiDB:BO71DRAFT_177410"/>
<proteinExistence type="predicted"/>
<dbReference type="EMBL" id="KZ826209">
    <property type="protein sequence ID" value="PYH87584.1"/>
    <property type="molecule type" value="Genomic_DNA"/>
</dbReference>
<name>A0A319CQT2_9EURO</name>
<evidence type="ECO:0000313" key="1">
    <source>
        <dbReference type="EMBL" id="PYH87584.1"/>
    </source>
</evidence>
<sequence length="130" mass="14081">MSSPKACACPTMPSGQSTADPLSLLMGRELASIRRQLILPTGGKLYTGWVGTNVCLCLCLCAHRSASWILLTGGILYVSTEYGVLLVHPYLMFFDMSPYRRAYMQSALIASSVGSNSSEARHYAPSVRLS</sequence>
<reference evidence="1 2" key="1">
    <citation type="submission" date="2018-02" db="EMBL/GenBank/DDBJ databases">
        <title>The genomes of Aspergillus section Nigri reveals drivers in fungal speciation.</title>
        <authorList>
            <consortium name="DOE Joint Genome Institute"/>
            <person name="Vesth T.C."/>
            <person name="Nybo J."/>
            <person name="Theobald S."/>
            <person name="Brandl J."/>
            <person name="Frisvad J.C."/>
            <person name="Nielsen K.F."/>
            <person name="Lyhne E.K."/>
            <person name="Kogle M.E."/>
            <person name="Kuo A."/>
            <person name="Riley R."/>
            <person name="Clum A."/>
            <person name="Nolan M."/>
            <person name="Lipzen A."/>
            <person name="Salamov A."/>
            <person name="Henrissat B."/>
            <person name="Wiebenga A."/>
            <person name="De vries R.P."/>
            <person name="Grigoriev I.V."/>
            <person name="Mortensen U.H."/>
            <person name="Andersen M.R."/>
            <person name="Baker S.E."/>
        </authorList>
    </citation>
    <scope>NUCLEOTIDE SEQUENCE [LARGE SCALE GENOMIC DNA]</scope>
    <source>
        <strain evidence="1 2">CBS 707.79</strain>
    </source>
</reference>
<gene>
    <name evidence="1" type="ORF">BO71DRAFT_177410</name>
</gene>
<dbReference type="Proteomes" id="UP000247810">
    <property type="component" value="Unassembled WGS sequence"/>
</dbReference>